<dbReference type="InterPro" id="IPR011527">
    <property type="entry name" value="ABC1_TM_dom"/>
</dbReference>
<dbReference type="Gene3D" id="1.20.1560.10">
    <property type="entry name" value="ABC transporter type 1, transmembrane domain"/>
    <property type="match status" value="1"/>
</dbReference>
<dbReference type="PANTHER" id="PTHR24221">
    <property type="entry name" value="ATP-BINDING CASSETTE SUB-FAMILY B"/>
    <property type="match status" value="1"/>
</dbReference>
<feature type="transmembrane region" description="Helical" evidence="8">
    <location>
        <begin position="159"/>
        <end position="179"/>
    </location>
</feature>
<feature type="transmembrane region" description="Helical" evidence="8">
    <location>
        <begin position="245"/>
        <end position="267"/>
    </location>
</feature>
<evidence type="ECO:0000256" key="4">
    <source>
        <dbReference type="ARBA" id="ARBA00022840"/>
    </source>
</evidence>
<feature type="transmembrane region" description="Helical" evidence="8">
    <location>
        <begin position="55"/>
        <end position="75"/>
    </location>
</feature>
<evidence type="ECO:0000259" key="9">
    <source>
        <dbReference type="PROSITE" id="PS50893"/>
    </source>
</evidence>
<dbReference type="InterPro" id="IPR027417">
    <property type="entry name" value="P-loop_NTPase"/>
</dbReference>
<organism evidence="11 12">
    <name type="scientific">Micromonospora tulbaghiae</name>
    <dbReference type="NCBI Taxonomy" id="479978"/>
    <lineage>
        <taxon>Bacteria</taxon>
        <taxon>Bacillati</taxon>
        <taxon>Actinomycetota</taxon>
        <taxon>Actinomycetes</taxon>
        <taxon>Micromonosporales</taxon>
        <taxon>Micromonosporaceae</taxon>
        <taxon>Micromonospora</taxon>
    </lineage>
</organism>
<dbReference type="GO" id="GO:0005886">
    <property type="term" value="C:plasma membrane"/>
    <property type="evidence" value="ECO:0007669"/>
    <property type="project" value="UniProtKB-SubCell"/>
</dbReference>
<feature type="compositionally biased region" description="Basic and acidic residues" evidence="7">
    <location>
        <begin position="582"/>
        <end position="596"/>
    </location>
</feature>
<comment type="subcellular location">
    <subcellularLocation>
        <location evidence="1">Cell membrane</location>
        <topology evidence="1">Multi-pass membrane protein</topology>
    </subcellularLocation>
</comment>
<feature type="domain" description="ABC transmembrane type-1" evidence="10">
    <location>
        <begin position="35"/>
        <end position="289"/>
    </location>
</feature>
<protein>
    <submittedName>
        <fullName evidence="11">Antibiotic ABC transporter ATP-binding protein</fullName>
    </submittedName>
</protein>
<feature type="transmembrane region" description="Helical" evidence="8">
    <location>
        <begin position="21"/>
        <end position="43"/>
    </location>
</feature>
<dbReference type="SUPFAM" id="SSF90123">
    <property type="entry name" value="ABC transporter transmembrane region"/>
    <property type="match status" value="1"/>
</dbReference>
<keyword evidence="2 8" id="KW-0812">Transmembrane</keyword>
<dbReference type="CDD" id="cd03228">
    <property type="entry name" value="ABCC_MRP_Like"/>
    <property type="match status" value="1"/>
</dbReference>
<evidence type="ECO:0000313" key="12">
    <source>
        <dbReference type="Proteomes" id="UP000267804"/>
    </source>
</evidence>
<dbReference type="SUPFAM" id="SSF52540">
    <property type="entry name" value="P-loop containing nucleoside triphosphate hydrolases"/>
    <property type="match status" value="1"/>
</dbReference>
<feature type="region of interest" description="Disordered" evidence="7">
    <location>
        <begin position="582"/>
        <end position="631"/>
    </location>
</feature>
<evidence type="ECO:0000256" key="6">
    <source>
        <dbReference type="ARBA" id="ARBA00023136"/>
    </source>
</evidence>
<dbReference type="PANTHER" id="PTHR24221:SF654">
    <property type="entry name" value="ATP-BINDING CASSETTE SUB-FAMILY B MEMBER 6"/>
    <property type="match status" value="1"/>
</dbReference>
<evidence type="ECO:0000256" key="2">
    <source>
        <dbReference type="ARBA" id="ARBA00022692"/>
    </source>
</evidence>
<evidence type="ECO:0000256" key="8">
    <source>
        <dbReference type="SAM" id="Phobius"/>
    </source>
</evidence>
<keyword evidence="4 11" id="KW-0067">ATP-binding</keyword>
<dbReference type="AlphaFoldDB" id="A0A386WFT2"/>
<dbReference type="InterPro" id="IPR039421">
    <property type="entry name" value="Type_1_exporter"/>
</dbReference>
<dbReference type="GO" id="GO:0034040">
    <property type="term" value="F:ATPase-coupled lipid transmembrane transporter activity"/>
    <property type="evidence" value="ECO:0007669"/>
    <property type="project" value="TreeGrafter"/>
</dbReference>
<keyword evidence="3" id="KW-0547">Nucleotide-binding</keyword>
<dbReference type="GO" id="GO:0005524">
    <property type="term" value="F:ATP binding"/>
    <property type="evidence" value="ECO:0007669"/>
    <property type="project" value="UniProtKB-KW"/>
</dbReference>
<dbReference type="InterPro" id="IPR003439">
    <property type="entry name" value="ABC_transporter-like_ATP-bd"/>
</dbReference>
<reference evidence="11 12" key="1">
    <citation type="submission" date="2017-10" db="EMBL/GenBank/DDBJ databases">
        <title>Integration of genomic and chemical information greatly accelerates assignment of the full stereostructure of myelolactone, a potent inhibitor of myeloma from a marine-derived Micromonospora.</title>
        <authorList>
            <person name="Kim M.C."/>
            <person name="Machado H."/>
            <person name="Jensen P.R."/>
            <person name="Fenical W."/>
        </authorList>
    </citation>
    <scope>NUCLEOTIDE SEQUENCE [LARGE SCALE GENOMIC DNA]</scope>
    <source>
        <strain evidence="11 12">CNY-010</strain>
    </source>
</reference>
<dbReference type="Proteomes" id="UP000267804">
    <property type="component" value="Chromosome"/>
</dbReference>
<name>A0A386WFT2_9ACTN</name>
<dbReference type="PROSITE" id="PS50929">
    <property type="entry name" value="ABC_TM1F"/>
    <property type="match status" value="1"/>
</dbReference>
<evidence type="ECO:0000256" key="5">
    <source>
        <dbReference type="ARBA" id="ARBA00022989"/>
    </source>
</evidence>
<keyword evidence="6 8" id="KW-0472">Membrane</keyword>
<sequence>MTKADVRRVTWAALRASRRDLCRLAAWSVPEVLPALLSGYVVARAVDEGFLAGRFGTGLAWLGALALAALLGAAATGRVYRSLGAVVEPFRDDLARRVVRGALCEATATGGAPDSAAVSRLTHQVEIVRDTYGGLLMVVRDFLFACGAVLLGLLALAPVVAALVAVPLVAGLAVFGAALPRMISHQRTYVRAGEALGRSVAVVLAGHRDVVACGAQERMAAAVGREVAAQAAAERTLARMTALRSLSLGLAGWLPLAVLLLAAPWLVQRGLTAGAVLGAMVYVGTGLQPALHSLVQGLAGGGLRYAVTLERILSTSPRPGHLSDMAGLHRQRGPFGGAGSASAVQLRAVTFRHGPRALPVLADFSLTVPAGGHLAVVGPSGVGKSTLAAIMAGMLRPQAGTVELGGIPLASLAPAAVAGLRVLVPQEAYVFSGSLADNLRYLRPEAKGAALEEALGALGASALAARLGGPSALVEPNALSAGERQLIAAARAWLAPAALVILDEATSHLDPSAEAVVEDAFMRRAGTLVVVAHRISSAIRASQVLLLDAEGPVLGSHPELLARSATYRQLVGYWDEAPAPVREARGDGDEASRLDPARVPSDLYRLDSGTRTTLAGDSGQVVTDRAGAEPE</sequence>
<dbReference type="InterPro" id="IPR003593">
    <property type="entry name" value="AAA+_ATPase"/>
</dbReference>
<accession>A0A386WFT2</accession>
<dbReference type="InterPro" id="IPR036640">
    <property type="entry name" value="ABC1_TM_sf"/>
</dbReference>
<feature type="domain" description="ABC transporter" evidence="9">
    <location>
        <begin position="344"/>
        <end position="573"/>
    </location>
</feature>
<keyword evidence="5 8" id="KW-1133">Transmembrane helix</keyword>
<dbReference type="KEGG" id="mtua:CSH63_05760"/>
<dbReference type="GO" id="GO:0016887">
    <property type="term" value="F:ATP hydrolysis activity"/>
    <property type="evidence" value="ECO:0007669"/>
    <property type="project" value="InterPro"/>
</dbReference>
<gene>
    <name evidence="11" type="ORF">CSH63_05760</name>
</gene>
<evidence type="ECO:0000256" key="3">
    <source>
        <dbReference type="ARBA" id="ARBA00022741"/>
    </source>
</evidence>
<dbReference type="Gene3D" id="3.40.50.300">
    <property type="entry name" value="P-loop containing nucleotide triphosphate hydrolases"/>
    <property type="match status" value="1"/>
</dbReference>
<dbReference type="EMBL" id="CP024087">
    <property type="protein sequence ID" value="AYF26951.1"/>
    <property type="molecule type" value="Genomic_DNA"/>
</dbReference>
<evidence type="ECO:0000256" key="1">
    <source>
        <dbReference type="ARBA" id="ARBA00004651"/>
    </source>
</evidence>
<evidence type="ECO:0000313" key="11">
    <source>
        <dbReference type="EMBL" id="AYF26951.1"/>
    </source>
</evidence>
<evidence type="ECO:0000256" key="7">
    <source>
        <dbReference type="SAM" id="MobiDB-lite"/>
    </source>
</evidence>
<dbReference type="Pfam" id="PF00005">
    <property type="entry name" value="ABC_tran"/>
    <property type="match status" value="1"/>
</dbReference>
<dbReference type="SMART" id="SM00382">
    <property type="entry name" value="AAA"/>
    <property type="match status" value="1"/>
</dbReference>
<feature type="transmembrane region" description="Helical" evidence="8">
    <location>
        <begin position="132"/>
        <end position="153"/>
    </location>
</feature>
<evidence type="ECO:0000259" key="10">
    <source>
        <dbReference type="PROSITE" id="PS50929"/>
    </source>
</evidence>
<dbReference type="PROSITE" id="PS50893">
    <property type="entry name" value="ABC_TRANSPORTER_2"/>
    <property type="match status" value="1"/>
</dbReference>
<proteinExistence type="predicted"/>
<dbReference type="GO" id="GO:0140359">
    <property type="term" value="F:ABC-type transporter activity"/>
    <property type="evidence" value="ECO:0007669"/>
    <property type="project" value="InterPro"/>
</dbReference>